<protein>
    <submittedName>
        <fullName evidence="2">Uncharacterized protein</fullName>
    </submittedName>
</protein>
<dbReference type="AlphaFoldDB" id="A0A1G7ZCD3"/>
<evidence type="ECO:0000313" key="3">
    <source>
        <dbReference type="Proteomes" id="UP000198779"/>
    </source>
</evidence>
<evidence type="ECO:0000313" key="1">
    <source>
        <dbReference type="EMBL" id="SDH02547.1"/>
    </source>
</evidence>
<dbReference type="EMBL" id="FNCQ01000015">
    <property type="protein sequence ID" value="SDH02547.1"/>
    <property type="molecule type" value="Genomic_DNA"/>
</dbReference>
<organism evidence="2 3">
    <name type="scientific">Prevotella communis</name>
    <dbReference type="NCBI Taxonomy" id="2913614"/>
    <lineage>
        <taxon>Bacteria</taxon>
        <taxon>Pseudomonadati</taxon>
        <taxon>Bacteroidota</taxon>
        <taxon>Bacteroidia</taxon>
        <taxon>Bacteroidales</taxon>
        <taxon>Prevotellaceae</taxon>
        <taxon>Prevotella</taxon>
    </lineage>
</organism>
<gene>
    <name evidence="2" type="ORF">SAMN04487901_115118</name>
    <name evidence="1" type="ORF">SAMN04487901_1153</name>
</gene>
<name>A0A1G7ZCD3_9BACT</name>
<proteinExistence type="predicted"/>
<reference evidence="3" key="1">
    <citation type="submission" date="2016-10" db="EMBL/GenBank/DDBJ databases">
        <authorList>
            <person name="Varghese N."/>
            <person name="Submissions S."/>
        </authorList>
    </citation>
    <scope>NUCLEOTIDE SEQUENCE [LARGE SCALE GENOMIC DNA]</scope>
    <source>
        <strain evidence="3">BP1-148</strain>
    </source>
</reference>
<evidence type="ECO:0000313" key="2">
    <source>
        <dbReference type="EMBL" id="SDH06285.1"/>
    </source>
</evidence>
<dbReference type="Proteomes" id="UP000198779">
    <property type="component" value="Unassembled WGS sequence"/>
</dbReference>
<accession>A0A1G7ZCD3</accession>
<reference evidence="2" key="2">
    <citation type="submission" date="2016-10" db="EMBL/GenBank/DDBJ databases">
        <authorList>
            <person name="de Groot N.N."/>
        </authorList>
    </citation>
    <scope>NUCLEOTIDE SEQUENCE [LARGE SCALE GENOMIC DNA]</scope>
    <source>
        <strain evidence="2">BP1-148</strain>
    </source>
</reference>
<keyword evidence="3" id="KW-1185">Reference proteome</keyword>
<dbReference type="EMBL" id="FNCQ01000015">
    <property type="protein sequence ID" value="SDH06285.1"/>
    <property type="molecule type" value="Genomic_DNA"/>
</dbReference>
<sequence>MFYDRFCLFASAFTNTCAKYMPTEILTAVLVILARNLNSLKLC</sequence>